<proteinExistence type="predicted"/>
<dbReference type="AlphaFoldDB" id="A0A5B8XZH9"/>
<evidence type="ECO:0000313" key="1">
    <source>
        <dbReference type="EMBL" id="QED29423.1"/>
    </source>
</evidence>
<accession>A0A5B8XZH9</accession>
<reference evidence="1 2" key="1">
    <citation type="submission" date="2019-08" db="EMBL/GenBank/DDBJ databases">
        <authorList>
            <person name="Liang Q."/>
        </authorList>
    </citation>
    <scope>NUCLEOTIDE SEQUENCE [LARGE SCALE GENOMIC DNA]</scope>
    <source>
        <strain evidence="1 2">V1718</strain>
    </source>
</reference>
<sequence length="195" mass="21058">MVESRLKPTRRQFLIAASLCGAGVLITRRFTCYEDTDWTPLMLTTAQGLALAAAAEVMVPDGPGPSGLEVAKNVDRFLAGMPQSTLRELDGLFLLLEHGTLIGGSLRRLTDLSPEDRLEFLNALSTQTGLLGDAFEGLRALVYSGWYQDRRTWAAIGYTGPWINRGPRPLVPGASDAGALAKWVAGEGARMRGLL</sequence>
<evidence type="ECO:0008006" key="3">
    <source>
        <dbReference type="Google" id="ProtNLM"/>
    </source>
</evidence>
<organism evidence="1 2">
    <name type="scientific">Microvenator marinus</name>
    <dbReference type="NCBI Taxonomy" id="2600177"/>
    <lineage>
        <taxon>Bacteria</taxon>
        <taxon>Deltaproteobacteria</taxon>
        <taxon>Bradymonadales</taxon>
        <taxon>Microvenatoraceae</taxon>
        <taxon>Microvenator</taxon>
    </lineage>
</organism>
<name>A0A5B8XZH9_9DELT</name>
<gene>
    <name evidence="1" type="ORF">FRD01_19725</name>
</gene>
<keyword evidence="2" id="KW-1185">Reference proteome</keyword>
<protein>
    <recommendedName>
        <fullName evidence="3">Gluconate 2-dehydrogenase subunit 3 family protein</fullName>
    </recommendedName>
</protein>
<evidence type="ECO:0000313" key="2">
    <source>
        <dbReference type="Proteomes" id="UP000321595"/>
    </source>
</evidence>
<dbReference type="Proteomes" id="UP000321595">
    <property type="component" value="Chromosome"/>
</dbReference>
<dbReference type="KEGG" id="bbae:FRD01_19725"/>
<dbReference type="OrthoDB" id="5503174at2"/>
<dbReference type="EMBL" id="CP042467">
    <property type="protein sequence ID" value="QED29423.1"/>
    <property type="molecule type" value="Genomic_DNA"/>
</dbReference>
<dbReference type="RefSeq" id="WP_146962656.1">
    <property type="nucleotide sequence ID" value="NZ_CP042467.1"/>
</dbReference>